<dbReference type="GO" id="GO:0007015">
    <property type="term" value="P:actin filament organization"/>
    <property type="evidence" value="ECO:0007669"/>
    <property type="project" value="TreeGrafter"/>
</dbReference>
<evidence type="ECO:0000259" key="15">
    <source>
        <dbReference type="PROSITE" id="PS50106"/>
    </source>
</evidence>
<dbReference type="EMBL" id="CAJNOU010002397">
    <property type="protein sequence ID" value="CAF1317636.1"/>
    <property type="molecule type" value="Genomic_DNA"/>
</dbReference>
<keyword evidence="10" id="KW-0206">Cytoskeleton</keyword>
<evidence type="ECO:0000259" key="14">
    <source>
        <dbReference type="PROSITE" id="PS50105"/>
    </source>
</evidence>
<organism evidence="16 18">
    <name type="scientific">Rotaria sordida</name>
    <dbReference type="NCBI Taxonomy" id="392033"/>
    <lineage>
        <taxon>Eukaryota</taxon>
        <taxon>Metazoa</taxon>
        <taxon>Spiralia</taxon>
        <taxon>Gnathifera</taxon>
        <taxon>Rotifera</taxon>
        <taxon>Eurotatoria</taxon>
        <taxon>Bdelloidea</taxon>
        <taxon>Philodinida</taxon>
        <taxon>Philodinidae</taxon>
        <taxon>Rotaria</taxon>
    </lineage>
</organism>
<evidence type="ECO:0000256" key="11">
    <source>
        <dbReference type="ARBA" id="ARBA00034103"/>
    </source>
</evidence>
<gene>
    <name evidence="17" type="ORF">FNK824_LOCUS17203</name>
    <name evidence="16" type="ORF">SEV965_LOCUS27139</name>
</gene>
<dbReference type="FunFam" id="2.30.42.10:FF:000010">
    <property type="entry name" value="Neurabin-1 isoform 1"/>
    <property type="match status" value="1"/>
</dbReference>
<dbReference type="SMART" id="SM00228">
    <property type="entry name" value="PDZ"/>
    <property type="match status" value="1"/>
</dbReference>
<dbReference type="Gene3D" id="1.10.150.50">
    <property type="entry name" value="Transcription Factor, Ets-1"/>
    <property type="match status" value="1"/>
</dbReference>
<keyword evidence="3" id="KW-0963">Cytoplasm</keyword>
<dbReference type="Pfam" id="PF07647">
    <property type="entry name" value="SAM_2"/>
    <property type="match status" value="1"/>
</dbReference>
<dbReference type="InterPro" id="IPR036034">
    <property type="entry name" value="PDZ_sf"/>
</dbReference>
<name>A0A815ENE6_9BILA</name>
<dbReference type="GO" id="GO:0051015">
    <property type="term" value="F:actin filament binding"/>
    <property type="evidence" value="ECO:0007669"/>
    <property type="project" value="TreeGrafter"/>
</dbReference>
<dbReference type="PANTHER" id="PTHR16154">
    <property type="entry name" value="NEURABIN"/>
    <property type="match status" value="1"/>
</dbReference>
<comment type="subcellular location">
    <subcellularLocation>
        <location evidence="1">Cytoplasm</location>
        <location evidence="1">Cytoskeleton</location>
    </subcellularLocation>
    <subcellularLocation>
        <location evidence="11">Synapse</location>
    </subcellularLocation>
</comment>
<feature type="region of interest" description="Disordered" evidence="13">
    <location>
        <begin position="246"/>
        <end position="286"/>
    </location>
</feature>
<dbReference type="EMBL" id="CAJOBE010002702">
    <property type="protein sequence ID" value="CAF3838620.1"/>
    <property type="molecule type" value="Genomic_DNA"/>
</dbReference>
<dbReference type="GO" id="GO:0005737">
    <property type="term" value="C:cytoplasm"/>
    <property type="evidence" value="ECO:0007669"/>
    <property type="project" value="TreeGrafter"/>
</dbReference>
<dbReference type="AlphaFoldDB" id="A0A815ENE6"/>
<evidence type="ECO:0000256" key="4">
    <source>
        <dbReference type="ARBA" id="ARBA00022553"/>
    </source>
</evidence>
<evidence type="ECO:0000256" key="2">
    <source>
        <dbReference type="ARBA" id="ARBA00022473"/>
    </source>
</evidence>
<evidence type="ECO:0000256" key="9">
    <source>
        <dbReference type="ARBA" id="ARBA00023203"/>
    </source>
</evidence>
<dbReference type="InterPro" id="IPR013761">
    <property type="entry name" value="SAM/pointed_sf"/>
</dbReference>
<dbReference type="Pfam" id="PF17817">
    <property type="entry name" value="PDZ_5"/>
    <property type="match status" value="1"/>
</dbReference>
<keyword evidence="4" id="KW-0597">Phosphoprotein</keyword>
<dbReference type="Proteomes" id="UP000663889">
    <property type="component" value="Unassembled WGS sequence"/>
</dbReference>
<dbReference type="SUPFAM" id="SSF50156">
    <property type="entry name" value="PDZ domain-like"/>
    <property type="match status" value="1"/>
</dbReference>
<evidence type="ECO:0000313" key="16">
    <source>
        <dbReference type="EMBL" id="CAF1317636.1"/>
    </source>
</evidence>
<keyword evidence="5" id="KW-0221">Differentiation</keyword>
<dbReference type="GO" id="GO:0030425">
    <property type="term" value="C:dendrite"/>
    <property type="evidence" value="ECO:0007669"/>
    <property type="project" value="TreeGrafter"/>
</dbReference>
<dbReference type="PANTHER" id="PTHR16154:SF6">
    <property type="entry name" value="SPINOPHILIN, ISOFORM J"/>
    <property type="match status" value="1"/>
</dbReference>
<evidence type="ECO:0000256" key="10">
    <source>
        <dbReference type="ARBA" id="ARBA00023212"/>
    </source>
</evidence>
<keyword evidence="2" id="KW-0217">Developmental protein</keyword>
<keyword evidence="6" id="KW-0524">Neurogenesis</keyword>
<feature type="coiled-coil region" evidence="12">
    <location>
        <begin position="484"/>
        <end position="578"/>
    </location>
</feature>
<dbReference type="InterPro" id="IPR001478">
    <property type="entry name" value="PDZ"/>
</dbReference>
<evidence type="ECO:0000256" key="3">
    <source>
        <dbReference type="ARBA" id="ARBA00022490"/>
    </source>
</evidence>
<dbReference type="PROSITE" id="PS50106">
    <property type="entry name" value="PDZ"/>
    <property type="match status" value="1"/>
</dbReference>
<evidence type="ECO:0000256" key="1">
    <source>
        <dbReference type="ARBA" id="ARBA00004245"/>
    </source>
</evidence>
<dbReference type="Pfam" id="PF00595">
    <property type="entry name" value="PDZ"/>
    <property type="match status" value="1"/>
</dbReference>
<evidence type="ECO:0000256" key="13">
    <source>
        <dbReference type="SAM" id="MobiDB-lite"/>
    </source>
</evidence>
<evidence type="ECO:0000256" key="12">
    <source>
        <dbReference type="SAM" id="Coils"/>
    </source>
</evidence>
<evidence type="ECO:0008006" key="19">
    <source>
        <dbReference type="Google" id="ProtNLM"/>
    </source>
</evidence>
<dbReference type="InterPro" id="IPR001660">
    <property type="entry name" value="SAM"/>
</dbReference>
<dbReference type="PROSITE" id="PS50105">
    <property type="entry name" value="SAM_DOMAIN"/>
    <property type="match status" value="1"/>
</dbReference>
<dbReference type="InterPro" id="IPR040645">
    <property type="entry name" value="Neurabin-1/2_PDZ"/>
</dbReference>
<protein>
    <recommendedName>
        <fullName evidence="19">Neurabin-1</fullName>
    </recommendedName>
</protein>
<keyword evidence="8 12" id="KW-0175">Coiled coil</keyword>
<evidence type="ECO:0000256" key="6">
    <source>
        <dbReference type="ARBA" id="ARBA00022902"/>
    </source>
</evidence>
<dbReference type="GO" id="GO:0031175">
    <property type="term" value="P:neuron projection development"/>
    <property type="evidence" value="ECO:0007669"/>
    <property type="project" value="TreeGrafter"/>
</dbReference>
<dbReference type="Proteomes" id="UP000663874">
    <property type="component" value="Unassembled WGS sequence"/>
</dbReference>
<proteinExistence type="predicted"/>
<dbReference type="InterPro" id="IPR043446">
    <property type="entry name" value="Neurabin-like"/>
</dbReference>
<keyword evidence="7" id="KW-0770">Synapse</keyword>
<evidence type="ECO:0000313" key="17">
    <source>
        <dbReference type="EMBL" id="CAF3838620.1"/>
    </source>
</evidence>
<evidence type="ECO:0000256" key="8">
    <source>
        <dbReference type="ARBA" id="ARBA00023054"/>
    </source>
</evidence>
<sequence>MADILIHSAVPSLFTHTESASNIFTDTSTENSHINNNNNNNNKYNNHIPRLHNVFTEHSLISNNLNSNKQPSNSSLIVNDYTTRFNRTKAMFRTLETKSINNNLPLFTTKPIIHNQQERTRDVSIHFIGKSSNSTTNSNDEVPYAAINRKYSNSDQHNDFPADAIEQYKKQQQRDENDRINLLSKSSNKQMKTRTIPFLVPSSALKRMDHLNTIIVRPTKIERSLPKLIFPDDEIQEELKSIENTIVNESDNVQDNDRTSSPLFYERPGIPELDDDNQNSTNDTRRVRFSNAPIRVYPTYSVDEYDRRNEDIDPFSATAEYELEKRIEKMNVFTVEIEKSPEGLGISVLGMGVGADNGLEKLGIFVKSLNLQGVVAKDGRIQVGDQIIEVNNYSLVGVTHAYAKNILKSASGLIKFVIGRDKDIENSEIPGLIQRSLQIDQEREEMSRTLQKYHEEYYGQNLIDDDAIEDHEQTKRKISSEFEIEILKQCYESLEETLENTEKEKEHYQQLYQQIENDFKQIKEKYVNAKVLIKELEDRETELRQQQTILNEQQEKRINELMKKVEELENTIANLIAKSENNSSPKVNENIVSESLDIPERVINRTQTSSSQQLIPTDRHTIATSSIRFPSISLDKIPTYIKQTQESCQIVSNNNKSIDQIATETNQNSLMNKTHIIKTYSKNLPSKHLSTPSLGEVLIDCNIINTNTHVSIVPSLEQTINDSFSNDEYVKVKNWTSDQCIQWLTAQAMTSLIPIFLNRSIDGEKLLLLDSTKMKAMGIKSSKDRDQLKAKIKELKHAEFNRLRERLSQASSFYRATHGGSRLRSSSLTKLKERKFFFGSSSEK</sequence>
<dbReference type="GO" id="GO:0014069">
    <property type="term" value="C:postsynaptic density"/>
    <property type="evidence" value="ECO:0007669"/>
    <property type="project" value="TreeGrafter"/>
</dbReference>
<comment type="caution">
    <text evidence="16">The sequence shown here is derived from an EMBL/GenBank/DDBJ whole genome shotgun (WGS) entry which is preliminary data.</text>
</comment>
<evidence type="ECO:0000256" key="7">
    <source>
        <dbReference type="ARBA" id="ARBA00023018"/>
    </source>
</evidence>
<dbReference type="GO" id="GO:0015629">
    <property type="term" value="C:actin cytoskeleton"/>
    <property type="evidence" value="ECO:0007669"/>
    <property type="project" value="TreeGrafter"/>
</dbReference>
<reference evidence="16" key="1">
    <citation type="submission" date="2021-02" db="EMBL/GenBank/DDBJ databases">
        <authorList>
            <person name="Nowell W R."/>
        </authorList>
    </citation>
    <scope>NUCLEOTIDE SEQUENCE</scope>
</reference>
<evidence type="ECO:0000256" key="5">
    <source>
        <dbReference type="ARBA" id="ARBA00022782"/>
    </source>
</evidence>
<keyword evidence="9" id="KW-0009">Actin-binding</keyword>
<dbReference type="GO" id="GO:0019722">
    <property type="term" value="P:calcium-mediated signaling"/>
    <property type="evidence" value="ECO:0007669"/>
    <property type="project" value="TreeGrafter"/>
</dbReference>
<feature type="domain" description="SAM" evidence="14">
    <location>
        <begin position="735"/>
        <end position="798"/>
    </location>
</feature>
<dbReference type="Gene3D" id="2.30.42.10">
    <property type="match status" value="1"/>
</dbReference>
<accession>A0A815ENE6</accession>
<feature type="domain" description="PDZ" evidence="15">
    <location>
        <begin position="334"/>
        <end position="422"/>
    </location>
</feature>
<evidence type="ECO:0000313" key="18">
    <source>
        <dbReference type="Proteomes" id="UP000663889"/>
    </source>
</evidence>
<dbReference type="SMART" id="SM00454">
    <property type="entry name" value="SAM"/>
    <property type="match status" value="1"/>
</dbReference>
<dbReference type="SUPFAM" id="SSF47769">
    <property type="entry name" value="SAM/Pointed domain"/>
    <property type="match status" value="1"/>
</dbReference>